<evidence type="ECO:0000256" key="3">
    <source>
        <dbReference type="ARBA" id="ARBA00023002"/>
    </source>
</evidence>
<protein>
    <submittedName>
        <fullName evidence="4">Short-chain dehydrogenase/reductase-like protein sdr</fullName>
    </submittedName>
</protein>
<dbReference type="OrthoDB" id="37659at2759"/>
<comment type="similarity">
    <text evidence="1">Belongs to the short-chain dehydrogenases/reductases (SDR) family.</text>
</comment>
<dbReference type="SUPFAM" id="SSF51735">
    <property type="entry name" value="NAD(P)-binding Rossmann-fold domains"/>
    <property type="match status" value="1"/>
</dbReference>
<proteinExistence type="inferred from homology"/>
<keyword evidence="5" id="KW-1185">Reference proteome</keyword>
<dbReference type="PANTHER" id="PTHR43618:SF2">
    <property type="entry name" value="CHAIN DEHYDROGENASE, PUTATIVE (AFU_ORTHOLOGUE AFUA_6G06930)-RELATED"/>
    <property type="match status" value="1"/>
</dbReference>
<sequence>MPYTLTNRTLLITGGSRGLGAELSRAFASAGCNLAINYASSTGPAESLLAELQSSHPDQKFTLLRGDCSSTSACAELVHSTLRELGALDGIIANAGYTKFAPFGDLNALEEGDWDACFAVNVKAPLELAKQARHHFEGLEEGGFVLVTSSVAGVSLSGSCMAYSVTKAAQVHLVKCLALAMGPKVRVNAICPGLLLTEWGLRYGDKVEELKGQAVLKKETDVKECADAYLMLARNTAMTGQAVVVDAGLQIQHF</sequence>
<evidence type="ECO:0000256" key="1">
    <source>
        <dbReference type="ARBA" id="ARBA00006484"/>
    </source>
</evidence>
<dbReference type="Gene3D" id="3.40.50.720">
    <property type="entry name" value="NAD(P)-binding Rossmann-like Domain"/>
    <property type="match status" value="1"/>
</dbReference>
<name>A0A6A7C9L6_9PEZI</name>
<dbReference type="Proteomes" id="UP000799421">
    <property type="component" value="Unassembled WGS sequence"/>
</dbReference>
<keyword evidence="2" id="KW-0521">NADP</keyword>
<evidence type="ECO:0000256" key="2">
    <source>
        <dbReference type="ARBA" id="ARBA00022857"/>
    </source>
</evidence>
<reference evidence="4" key="1">
    <citation type="journal article" date="2020" name="Stud. Mycol.">
        <title>101 Dothideomycetes genomes: a test case for predicting lifestyles and emergence of pathogens.</title>
        <authorList>
            <person name="Haridas S."/>
            <person name="Albert R."/>
            <person name="Binder M."/>
            <person name="Bloem J."/>
            <person name="Labutti K."/>
            <person name="Salamov A."/>
            <person name="Andreopoulos B."/>
            <person name="Baker S."/>
            <person name="Barry K."/>
            <person name="Bills G."/>
            <person name="Bluhm B."/>
            <person name="Cannon C."/>
            <person name="Castanera R."/>
            <person name="Culley D."/>
            <person name="Daum C."/>
            <person name="Ezra D."/>
            <person name="Gonzalez J."/>
            <person name="Henrissat B."/>
            <person name="Kuo A."/>
            <person name="Liang C."/>
            <person name="Lipzen A."/>
            <person name="Lutzoni F."/>
            <person name="Magnuson J."/>
            <person name="Mondo S."/>
            <person name="Nolan M."/>
            <person name="Ohm R."/>
            <person name="Pangilinan J."/>
            <person name="Park H.-J."/>
            <person name="Ramirez L."/>
            <person name="Alfaro M."/>
            <person name="Sun H."/>
            <person name="Tritt A."/>
            <person name="Yoshinaga Y."/>
            <person name="Zwiers L.-H."/>
            <person name="Turgeon B."/>
            <person name="Goodwin S."/>
            <person name="Spatafora J."/>
            <person name="Crous P."/>
            <person name="Grigoriev I."/>
        </authorList>
    </citation>
    <scope>NUCLEOTIDE SEQUENCE</scope>
    <source>
        <strain evidence="4">CBS 480.64</strain>
    </source>
</reference>
<organism evidence="4 5">
    <name type="scientific">Piedraia hortae CBS 480.64</name>
    <dbReference type="NCBI Taxonomy" id="1314780"/>
    <lineage>
        <taxon>Eukaryota</taxon>
        <taxon>Fungi</taxon>
        <taxon>Dikarya</taxon>
        <taxon>Ascomycota</taxon>
        <taxon>Pezizomycotina</taxon>
        <taxon>Dothideomycetes</taxon>
        <taxon>Dothideomycetidae</taxon>
        <taxon>Capnodiales</taxon>
        <taxon>Piedraiaceae</taxon>
        <taxon>Piedraia</taxon>
    </lineage>
</organism>
<dbReference type="GO" id="GO:0016491">
    <property type="term" value="F:oxidoreductase activity"/>
    <property type="evidence" value="ECO:0007669"/>
    <property type="project" value="UniProtKB-KW"/>
</dbReference>
<dbReference type="EMBL" id="MU005958">
    <property type="protein sequence ID" value="KAF2863947.1"/>
    <property type="molecule type" value="Genomic_DNA"/>
</dbReference>
<dbReference type="CDD" id="cd05233">
    <property type="entry name" value="SDR_c"/>
    <property type="match status" value="1"/>
</dbReference>
<dbReference type="Pfam" id="PF13561">
    <property type="entry name" value="adh_short_C2"/>
    <property type="match status" value="1"/>
</dbReference>
<dbReference type="PRINTS" id="PR00081">
    <property type="entry name" value="GDHRDH"/>
</dbReference>
<dbReference type="PANTHER" id="PTHR43618">
    <property type="entry name" value="7-ALPHA-HYDROXYSTEROID DEHYDROGENASE"/>
    <property type="match status" value="1"/>
</dbReference>
<keyword evidence="3" id="KW-0560">Oxidoreductase</keyword>
<evidence type="ECO:0000313" key="5">
    <source>
        <dbReference type="Proteomes" id="UP000799421"/>
    </source>
</evidence>
<evidence type="ECO:0000313" key="4">
    <source>
        <dbReference type="EMBL" id="KAF2863947.1"/>
    </source>
</evidence>
<dbReference type="InterPro" id="IPR002347">
    <property type="entry name" value="SDR_fam"/>
</dbReference>
<gene>
    <name evidence="4" type="ORF">K470DRAFT_297576</name>
</gene>
<accession>A0A6A7C9L6</accession>
<dbReference type="InterPro" id="IPR052178">
    <property type="entry name" value="Sec_Metab_Biosynth_SDR"/>
</dbReference>
<dbReference type="AlphaFoldDB" id="A0A6A7C9L6"/>
<dbReference type="InterPro" id="IPR036291">
    <property type="entry name" value="NAD(P)-bd_dom_sf"/>
</dbReference>